<gene>
    <name evidence="1" type="ORF">J0X27_04265</name>
</gene>
<keyword evidence="2" id="KW-1185">Reference proteome</keyword>
<dbReference type="AlphaFoldDB" id="A0A8A2UCX9"/>
<dbReference type="Proteomes" id="UP000663191">
    <property type="component" value="Chromosome"/>
</dbReference>
<dbReference type="RefSeq" id="WP_207271207.1">
    <property type="nucleotide sequence ID" value="NZ_CP071463.1"/>
</dbReference>
<proteinExistence type="predicted"/>
<dbReference type="GeneID" id="63182931"/>
<sequence>MFGGTAAISFVVVTVTAPIIRDVAVGTLVGVPVDVLVAIGTRELMLLCRRTGITLGLVTAFGRIVDRSAIGSGPIGPAVGNIVDEIFPLVFIVVLLERDDVGRDIGITIRGENVRMEGLTEVLTGGTGSPGLASPAERPVLVSRFVAAFDAFGQHGNHAPTRTVATLSSRGCAVTHGTHWRFANSRVQLLIGSSVEGGAKLAVLGGPPIAKNGPSE</sequence>
<organism evidence="1 2">
    <name type="scientific">Natrinema longum</name>
    <dbReference type="NCBI Taxonomy" id="370324"/>
    <lineage>
        <taxon>Archaea</taxon>
        <taxon>Methanobacteriati</taxon>
        <taxon>Methanobacteriota</taxon>
        <taxon>Stenosarchaea group</taxon>
        <taxon>Halobacteria</taxon>
        <taxon>Halobacteriales</taxon>
        <taxon>Natrialbaceae</taxon>
        <taxon>Natrinema</taxon>
    </lineage>
</organism>
<accession>A0A8A2UCX9</accession>
<dbReference type="EMBL" id="CP071463">
    <property type="protein sequence ID" value="QSW86055.1"/>
    <property type="molecule type" value="Genomic_DNA"/>
</dbReference>
<dbReference type="KEGG" id="hlo:J0X27_04265"/>
<reference evidence="1 2" key="1">
    <citation type="journal article" date="2006" name="Int. J. Syst. Evol. Microbiol.">
        <title>Haloterrigena longa sp. nov. and Haloterrigena limicola sp. nov., extremely halophilic archaea isolated from a salt lake.</title>
        <authorList>
            <person name="Cui H.L."/>
            <person name="Tohty D."/>
            <person name="Zhou P.J."/>
            <person name="Liu S.J."/>
        </authorList>
    </citation>
    <scope>NUCLEOTIDE SEQUENCE [LARGE SCALE GENOMIC DNA]</scope>
    <source>
        <strain evidence="1 2">ABH32</strain>
    </source>
</reference>
<evidence type="ECO:0000313" key="2">
    <source>
        <dbReference type="Proteomes" id="UP000663191"/>
    </source>
</evidence>
<evidence type="ECO:0000313" key="1">
    <source>
        <dbReference type="EMBL" id="QSW86055.1"/>
    </source>
</evidence>
<name>A0A8A2UCX9_9EURY</name>
<protein>
    <submittedName>
        <fullName evidence="1">Uncharacterized protein</fullName>
    </submittedName>
</protein>